<accession>A0A8J2J014</accession>
<evidence type="ECO:0000313" key="2">
    <source>
        <dbReference type="Proteomes" id="UP000708208"/>
    </source>
</evidence>
<evidence type="ECO:0000313" key="1">
    <source>
        <dbReference type="EMBL" id="CAG7659351.1"/>
    </source>
</evidence>
<dbReference type="AlphaFoldDB" id="A0A8J2J014"/>
<name>A0A8J2J014_9HEXA</name>
<feature type="non-terminal residue" evidence="1">
    <location>
        <position position="1"/>
    </location>
</feature>
<reference evidence="1" key="1">
    <citation type="submission" date="2021-06" db="EMBL/GenBank/DDBJ databases">
        <authorList>
            <person name="Hodson N. C."/>
            <person name="Mongue J. A."/>
            <person name="Jaron S. K."/>
        </authorList>
    </citation>
    <scope>NUCLEOTIDE SEQUENCE</scope>
</reference>
<comment type="caution">
    <text evidence="1">The sequence shown here is derived from an EMBL/GenBank/DDBJ whole genome shotgun (WGS) entry which is preliminary data.</text>
</comment>
<proteinExistence type="predicted"/>
<keyword evidence="2" id="KW-1185">Reference proteome</keyword>
<protein>
    <submittedName>
        <fullName evidence="1">Uncharacterized protein</fullName>
    </submittedName>
</protein>
<sequence>EHTRFFCVHQLSQTNLLEVECKHGRRHQFDCCVSGHESGTKVHSSGLSTIL</sequence>
<organism evidence="1 2">
    <name type="scientific">Allacma fusca</name>
    <dbReference type="NCBI Taxonomy" id="39272"/>
    <lineage>
        <taxon>Eukaryota</taxon>
        <taxon>Metazoa</taxon>
        <taxon>Ecdysozoa</taxon>
        <taxon>Arthropoda</taxon>
        <taxon>Hexapoda</taxon>
        <taxon>Collembola</taxon>
        <taxon>Symphypleona</taxon>
        <taxon>Sminthuridae</taxon>
        <taxon>Allacma</taxon>
    </lineage>
</organism>
<gene>
    <name evidence="1" type="ORF">AFUS01_LOCUS1175</name>
</gene>
<dbReference type="Proteomes" id="UP000708208">
    <property type="component" value="Unassembled WGS sequence"/>
</dbReference>
<dbReference type="EMBL" id="CAJVCH010006549">
    <property type="protein sequence ID" value="CAG7659351.1"/>
    <property type="molecule type" value="Genomic_DNA"/>
</dbReference>